<organism evidence="1">
    <name type="scientific">viral metagenome</name>
    <dbReference type="NCBI Taxonomy" id="1070528"/>
    <lineage>
        <taxon>unclassified sequences</taxon>
        <taxon>metagenomes</taxon>
        <taxon>organismal metagenomes</taxon>
    </lineage>
</organism>
<sequence length="279" mass="33238">MIIHHKNIQKIELGLKKPLKYSENYTFIPIKFFDNSFKDCLFQTPKIFVPFGIQNIDDTKKVIDLSFQNKDNDKYIQKFILNLNKIYKIIQKKYKNYNVKKFLKETNYDLSMRLKIINSFFYNSQNKIIDKINNFSYGEFIIQLKGLWICNNDIWFQWLLLQGKIDTDLTIDKYCFIDEEICEIKKEDDKYNKMLKMGVPKEAIELKKKLDSSIPPPPPLPNFKISLPVQKIKASDLQKVKLKKPKEILKEKIKKKVSNHFEPPTMEELQITISRLKKI</sequence>
<evidence type="ECO:0000313" key="1">
    <source>
        <dbReference type="EMBL" id="QHS95354.1"/>
    </source>
</evidence>
<dbReference type="EMBL" id="MN739248">
    <property type="protein sequence ID" value="QHS95354.1"/>
    <property type="molecule type" value="Genomic_DNA"/>
</dbReference>
<dbReference type="AlphaFoldDB" id="A0A6C0BUU6"/>
<accession>A0A6C0BUU6</accession>
<proteinExistence type="predicted"/>
<reference evidence="1" key="1">
    <citation type="journal article" date="2020" name="Nature">
        <title>Giant virus diversity and host interactions through global metagenomics.</title>
        <authorList>
            <person name="Schulz F."/>
            <person name="Roux S."/>
            <person name="Paez-Espino D."/>
            <person name="Jungbluth S."/>
            <person name="Walsh D.A."/>
            <person name="Denef V.J."/>
            <person name="McMahon K.D."/>
            <person name="Konstantinidis K.T."/>
            <person name="Eloe-Fadrosh E.A."/>
            <person name="Kyrpides N.C."/>
            <person name="Woyke T."/>
        </authorList>
    </citation>
    <scope>NUCLEOTIDE SEQUENCE</scope>
    <source>
        <strain evidence="1">GVMAG-M-3300018428-35</strain>
    </source>
</reference>
<protein>
    <submittedName>
        <fullName evidence="1">Uncharacterized protein</fullName>
    </submittedName>
</protein>
<name>A0A6C0BUU6_9ZZZZ</name>